<dbReference type="EMBL" id="OX460345">
    <property type="protein sequence ID" value="CAI9173830.1"/>
    <property type="molecule type" value="Genomic_DNA"/>
</dbReference>
<dbReference type="Proteomes" id="UP001176941">
    <property type="component" value="Chromosome 34"/>
</dbReference>
<feature type="region of interest" description="Disordered" evidence="1">
    <location>
        <begin position="341"/>
        <end position="360"/>
    </location>
</feature>
<organism evidence="2 3">
    <name type="scientific">Rangifer tarandus platyrhynchus</name>
    <name type="common">Svalbard reindeer</name>
    <dbReference type="NCBI Taxonomy" id="3082113"/>
    <lineage>
        <taxon>Eukaryota</taxon>
        <taxon>Metazoa</taxon>
        <taxon>Chordata</taxon>
        <taxon>Craniata</taxon>
        <taxon>Vertebrata</taxon>
        <taxon>Euteleostomi</taxon>
        <taxon>Mammalia</taxon>
        <taxon>Eutheria</taxon>
        <taxon>Laurasiatheria</taxon>
        <taxon>Artiodactyla</taxon>
        <taxon>Ruminantia</taxon>
        <taxon>Pecora</taxon>
        <taxon>Cervidae</taxon>
        <taxon>Odocoileinae</taxon>
        <taxon>Rangifer</taxon>
    </lineage>
</organism>
<sequence>MQPAGGRVVAPFPLLLSPRPRALVQGDRGPEGTCTPSKDALRLTRVSLPPGQLSRVSLPPGQLTPVSLPPGQLSPPSSPPALQGGAPCLGIKSLPGTPVLPFGEFRGLLMTQPHSRPNGPAPRPRSRTRICEVRWASSTAGAENKLSDLAGTCSSSGQCLGASAAWKLLRSLESSSQPACGLSVSTLSSPHCPLHMSPHLRTLGYHDTSVLIPDSALLLPCPARRLVVMLHPGMTFTGGAKPSFTRCKTGVLCALWHSQAQLQRSGWIQEKETCAGPVVRDRATSLAGHTVSLPRNHRDIDACRTLDLVEPTPGSPRGLHTPWSEATPGCEFWRRARKHLGGTQGQERTQAQIAARSAGI</sequence>
<keyword evidence="3" id="KW-1185">Reference proteome</keyword>
<proteinExistence type="predicted"/>
<feature type="region of interest" description="Disordered" evidence="1">
    <location>
        <begin position="50"/>
        <end position="85"/>
    </location>
</feature>
<evidence type="ECO:0000256" key="1">
    <source>
        <dbReference type="SAM" id="MobiDB-lite"/>
    </source>
</evidence>
<evidence type="ECO:0000313" key="3">
    <source>
        <dbReference type="Proteomes" id="UP001176941"/>
    </source>
</evidence>
<protein>
    <submittedName>
        <fullName evidence="2">Uncharacterized protein</fullName>
    </submittedName>
</protein>
<reference evidence="2" key="1">
    <citation type="submission" date="2023-04" db="EMBL/GenBank/DDBJ databases">
        <authorList>
            <consortium name="ELIXIR-Norway"/>
        </authorList>
    </citation>
    <scope>NUCLEOTIDE SEQUENCE [LARGE SCALE GENOMIC DNA]</scope>
</reference>
<name>A0ABN8ZJ07_RANTA</name>
<evidence type="ECO:0000313" key="2">
    <source>
        <dbReference type="EMBL" id="CAI9173830.1"/>
    </source>
</evidence>
<gene>
    <name evidence="2" type="ORF">MRATA1EN1_LOCUS22792</name>
</gene>
<accession>A0ABN8ZJ07</accession>